<organism evidence="7 8">
    <name type="scientific">Adineta steineri</name>
    <dbReference type="NCBI Taxonomy" id="433720"/>
    <lineage>
        <taxon>Eukaryota</taxon>
        <taxon>Metazoa</taxon>
        <taxon>Spiralia</taxon>
        <taxon>Gnathifera</taxon>
        <taxon>Rotifera</taxon>
        <taxon>Eurotatoria</taxon>
        <taxon>Bdelloidea</taxon>
        <taxon>Adinetida</taxon>
        <taxon>Adinetidae</taxon>
        <taxon>Adineta</taxon>
    </lineage>
</organism>
<feature type="transmembrane region" description="Helical" evidence="5">
    <location>
        <begin position="93"/>
        <end position="111"/>
    </location>
</feature>
<dbReference type="EMBL" id="CAJOAY010011713">
    <property type="protein sequence ID" value="CAF4241237.1"/>
    <property type="molecule type" value="Genomic_DNA"/>
</dbReference>
<proteinExistence type="predicted"/>
<comment type="caution">
    <text evidence="7">The sequence shown here is derived from an EMBL/GenBank/DDBJ whole genome shotgun (WGS) entry which is preliminary data.</text>
</comment>
<protein>
    <recommendedName>
        <fullName evidence="6">G-protein coupled receptors family 1 profile domain-containing protein</fullName>
    </recommendedName>
</protein>
<feature type="transmembrane region" description="Helical" evidence="5">
    <location>
        <begin position="131"/>
        <end position="152"/>
    </location>
</feature>
<feature type="transmembrane region" description="Helical" evidence="5">
    <location>
        <begin position="18"/>
        <end position="38"/>
    </location>
</feature>
<evidence type="ECO:0000313" key="8">
    <source>
        <dbReference type="Proteomes" id="UP000663881"/>
    </source>
</evidence>
<dbReference type="SUPFAM" id="SSF81321">
    <property type="entry name" value="Family A G protein-coupled receptor-like"/>
    <property type="match status" value="1"/>
</dbReference>
<feature type="domain" description="G-protein coupled receptors family 1 profile" evidence="6">
    <location>
        <begin position="30"/>
        <end position="169"/>
    </location>
</feature>
<evidence type="ECO:0000256" key="3">
    <source>
        <dbReference type="ARBA" id="ARBA00022989"/>
    </source>
</evidence>
<dbReference type="Proteomes" id="UP000663881">
    <property type="component" value="Unassembled WGS sequence"/>
</dbReference>
<reference evidence="7" key="1">
    <citation type="submission" date="2021-02" db="EMBL/GenBank/DDBJ databases">
        <authorList>
            <person name="Nowell W R."/>
        </authorList>
    </citation>
    <scope>NUCLEOTIDE SEQUENCE</scope>
</reference>
<evidence type="ECO:0000259" key="6">
    <source>
        <dbReference type="PROSITE" id="PS50262"/>
    </source>
</evidence>
<dbReference type="PROSITE" id="PS50262">
    <property type="entry name" value="G_PROTEIN_RECEP_F1_2"/>
    <property type="match status" value="1"/>
</dbReference>
<dbReference type="Gene3D" id="1.20.1070.10">
    <property type="entry name" value="Rhodopsin 7-helix transmembrane proteins"/>
    <property type="match status" value="1"/>
</dbReference>
<evidence type="ECO:0000313" key="7">
    <source>
        <dbReference type="EMBL" id="CAF4241237.1"/>
    </source>
</evidence>
<gene>
    <name evidence="7" type="ORF">OKA104_LOCUS43090</name>
</gene>
<feature type="non-terminal residue" evidence="7">
    <location>
        <position position="169"/>
    </location>
</feature>
<keyword evidence="2 5" id="KW-0812">Transmembrane</keyword>
<evidence type="ECO:0000256" key="5">
    <source>
        <dbReference type="SAM" id="Phobius"/>
    </source>
</evidence>
<evidence type="ECO:0000256" key="4">
    <source>
        <dbReference type="ARBA" id="ARBA00023136"/>
    </source>
</evidence>
<keyword evidence="3 5" id="KW-1133">Transmembrane helix</keyword>
<feature type="transmembrane region" description="Helical" evidence="5">
    <location>
        <begin position="50"/>
        <end position="73"/>
    </location>
</feature>
<dbReference type="InterPro" id="IPR017452">
    <property type="entry name" value="GPCR_Rhodpsn_7TM"/>
</dbReference>
<dbReference type="GO" id="GO:0016020">
    <property type="term" value="C:membrane"/>
    <property type="evidence" value="ECO:0007669"/>
    <property type="project" value="UniProtKB-SubCell"/>
</dbReference>
<sequence>MSSVAASLATVQQVTIRYAYPFILVLGNIGNLAVIAVFSQKHNRHSSCSLYLLAAAVFSIIGINWALISSTYAIYQPPDPFSKSLVLCRIRGFILQVTSVLYKTMVLFGCIDRFALSSTKSTVREFSKPKIALKMIGGATVFWMLMSMHMLFLENIENNRCGVFGVYGI</sequence>
<keyword evidence="4 5" id="KW-0472">Membrane</keyword>
<evidence type="ECO:0000256" key="1">
    <source>
        <dbReference type="ARBA" id="ARBA00004370"/>
    </source>
</evidence>
<dbReference type="AlphaFoldDB" id="A0A820E1R6"/>
<name>A0A820E1R6_9BILA</name>
<accession>A0A820E1R6</accession>
<evidence type="ECO:0000256" key="2">
    <source>
        <dbReference type="ARBA" id="ARBA00022692"/>
    </source>
</evidence>
<comment type="subcellular location">
    <subcellularLocation>
        <location evidence="1">Membrane</location>
    </subcellularLocation>
</comment>